<evidence type="ECO:0000256" key="7">
    <source>
        <dbReference type="ARBA" id="ARBA00022989"/>
    </source>
</evidence>
<dbReference type="STRING" id="10195.A0A3M7S7Z8"/>
<organism evidence="14 15">
    <name type="scientific">Brachionus plicatilis</name>
    <name type="common">Marine rotifer</name>
    <name type="synonym">Brachionus muelleri</name>
    <dbReference type="NCBI Taxonomy" id="10195"/>
    <lineage>
        <taxon>Eukaryota</taxon>
        <taxon>Metazoa</taxon>
        <taxon>Spiralia</taxon>
        <taxon>Gnathifera</taxon>
        <taxon>Rotifera</taxon>
        <taxon>Eurotatoria</taxon>
        <taxon>Monogononta</taxon>
        <taxon>Pseudotrocha</taxon>
        <taxon>Ploima</taxon>
        <taxon>Brachionidae</taxon>
        <taxon>Brachionus</taxon>
    </lineage>
</organism>
<dbReference type="PRINTS" id="PR00318">
    <property type="entry name" value="GPROTEINA"/>
</dbReference>
<dbReference type="GO" id="GO:0003924">
    <property type="term" value="F:GTPase activity"/>
    <property type="evidence" value="ECO:0007669"/>
    <property type="project" value="InterPro"/>
</dbReference>
<comment type="similarity">
    <text evidence="2">Belongs to the SRP receptor beta subunit family.</text>
</comment>
<dbReference type="GO" id="GO:0005525">
    <property type="term" value="F:GTP binding"/>
    <property type="evidence" value="ECO:0007669"/>
    <property type="project" value="UniProtKB-KW"/>
</dbReference>
<evidence type="ECO:0000256" key="5">
    <source>
        <dbReference type="ARBA" id="ARBA00022741"/>
    </source>
</evidence>
<dbReference type="PANTHER" id="PTHR11711">
    <property type="entry name" value="ADP RIBOSYLATION FACTOR-RELATED"/>
    <property type="match status" value="1"/>
</dbReference>
<evidence type="ECO:0000313" key="15">
    <source>
        <dbReference type="Proteomes" id="UP000276133"/>
    </source>
</evidence>
<keyword evidence="9 13" id="KW-0472">Membrane</keyword>
<evidence type="ECO:0000256" key="3">
    <source>
        <dbReference type="ARBA" id="ARBA00020256"/>
    </source>
</evidence>
<dbReference type="Pfam" id="PF09439">
    <property type="entry name" value="SRPRB"/>
    <property type="match status" value="1"/>
</dbReference>
<proteinExistence type="inferred from homology"/>
<evidence type="ECO:0000256" key="13">
    <source>
        <dbReference type="SAM" id="Phobius"/>
    </source>
</evidence>
<evidence type="ECO:0000256" key="8">
    <source>
        <dbReference type="ARBA" id="ARBA00023134"/>
    </source>
</evidence>
<reference evidence="14 15" key="1">
    <citation type="journal article" date="2018" name="Sci. Rep.">
        <title>Genomic signatures of local adaptation to the degree of environmental predictability in rotifers.</title>
        <authorList>
            <person name="Franch-Gras L."/>
            <person name="Hahn C."/>
            <person name="Garcia-Roger E.M."/>
            <person name="Carmona M.J."/>
            <person name="Serra M."/>
            <person name="Gomez A."/>
        </authorList>
    </citation>
    <scope>NUCLEOTIDE SEQUENCE [LARGE SCALE GENOMIC DNA]</scope>
    <source>
        <strain evidence="14">HYR1</strain>
    </source>
</reference>
<feature type="binding site" evidence="12">
    <location>
        <begin position="81"/>
        <end position="85"/>
    </location>
    <ligand>
        <name>GTP</name>
        <dbReference type="ChEBI" id="CHEBI:37565"/>
    </ligand>
</feature>
<sequence length="233" mass="26780">MFERIFEDKSTLGISIAVLVVVITLLIIWLLKRSKDVKKNFLLVGASNSGKTRLLCQLLYKKNLLTQISFNGKKKLVSLIDIPGQDKVRRKFFTLYKKTAKALVFVVDSSTFQKEIKDVAQFLYEILTDDLLAKSKMRLLIICNKQDIDLSKGQAYIKSNLEKEIELLRKISGSALKSTGSSGDSKMNFDSLIKNINKQFEFTDLKYFKVEFCETSSLEEEKMSYLKNWLIMN</sequence>
<keyword evidence="15" id="KW-1185">Reference proteome</keyword>
<keyword evidence="8 12" id="KW-0342">GTP-binding</keyword>
<keyword evidence="4 13" id="KW-0812">Transmembrane</keyword>
<evidence type="ECO:0000256" key="1">
    <source>
        <dbReference type="ARBA" id="ARBA00004389"/>
    </source>
</evidence>
<name>A0A3M7S7Z8_BRAPC</name>
<gene>
    <name evidence="14" type="ORF">BpHYR1_001803</name>
</gene>
<keyword evidence="10 14" id="KW-0675">Receptor</keyword>
<dbReference type="Proteomes" id="UP000276133">
    <property type="component" value="Unassembled WGS sequence"/>
</dbReference>
<evidence type="ECO:0000256" key="4">
    <source>
        <dbReference type="ARBA" id="ARBA00022692"/>
    </source>
</evidence>
<dbReference type="InterPro" id="IPR024156">
    <property type="entry name" value="Small_GTPase_ARF"/>
</dbReference>
<keyword evidence="5 12" id="KW-0547">Nucleotide-binding</keyword>
<evidence type="ECO:0000256" key="6">
    <source>
        <dbReference type="ARBA" id="ARBA00022824"/>
    </source>
</evidence>
<protein>
    <recommendedName>
        <fullName evidence="3">Signal recognition particle receptor subunit beta</fullName>
    </recommendedName>
</protein>
<evidence type="ECO:0000256" key="9">
    <source>
        <dbReference type="ARBA" id="ARBA00023136"/>
    </source>
</evidence>
<dbReference type="AlphaFoldDB" id="A0A3M7S7Z8"/>
<keyword evidence="14" id="KW-0378">Hydrolase</keyword>
<comment type="caution">
    <text evidence="14">The sequence shown here is derived from an EMBL/GenBank/DDBJ whole genome shotgun (WGS) entry which is preliminary data.</text>
</comment>
<dbReference type="InterPro" id="IPR027417">
    <property type="entry name" value="P-loop_NTPase"/>
</dbReference>
<evidence type="ECO:0000313" key="14">
    <source>
        <dbReference type="EMBL" id="RNA31901.1"/>
    </source>
</evidence>
<feature type="transmembrane region" description="Helical" evidence="13">
    <location>
        <begin position="12"/>
        <end position="31"/>
    </location>
</feature>
<evidence type="ECO:0000256" key="12">
    <source>
        <dbReference type="PIRSR" id="PIRSR601019-1"/>
    </source>
</evidence>
<accession>A0A3M7S7Z8</accession>
<dbReference type="GO" id="GO:0031683">
    <property type="term" value="F:G-protein beta/gamma-subunit complex binding"/>
    <property type="evidence" value="ECO:0007669"/>
    <property type="project" value="InterPro"/>
</dbReference>
<evidence type="ECO:0000256" key="11">
    <source>
        <dbReference type="ARBA" id="ARBA00023224"/>
    </source>
</evidence>
<dbReference type="InterPro" id="IPR001019">
    <property type="entry name" value="Gprotein_alpha_su"/>
</dbReference>
<keyword evidence="6" id="KW-0256">Endoplasmic reticulum</keyword>
<dbReference type="OrthoDB" id="41266at2759"/>
<dbReference type="EMBL" id="REGN01001881">
    <property type="protein sequence ID" value="RNA31901.1"/>
    <property type="molecule type" value="Genomic_DNA"/>
</dbReference>
<keyword evidence="7 13" id="KW-1133">Transmembrane helix</keyword>
<dbReference type="Gene3D" id="3.40.50.300">
    <property type="entry name" value="P-loop containing nucleotide triphosphate hydrolases"/>
    <property type="match status" value="1"/>
</dbReference>
<keyword evidence="11" id="KW-0807">Transducer</keyword>
<feature type="binding site" evidence="12">
    <location>
        <begin position="144"/>
        <end position="147"/>
    </location>
    <ligand>
        <name>GTP</name>
        <dbReference type="ChEBI" id="CHEBI:37565"/>
    </ligand>
</feature>
<evidence type="ECO:0000256" key="10">
    <source>
        <dbReference type="ARBA" id="ARBA00023170"/>
    </source>
</evidence>
<evidence type="ECO:0000256" key="2">
    <source>
        <dbReference type="ARBA" id="ARBA00005619"/>
    </source>
</evidence>
<dbReference type="GO" id="GO:0005789">
    <property type="term" value="C:endoplasmic reticulum membrane"/>
    <property type="evidence" value="ECO:0007669"/>
    <property type="project" value="UniProtKB-SubCell"/>
</dbReference>
<dbReference type="SUPFAM" id="SSF52540">
    <property type="entry name" value="P-loop containing nucleoside triphosphate hydrolases"/>
    <property type="match status" value="1"/>
</dbReference>
<dbReference type="GO" id="GO:0007186">
    <property type="term" value="P:G protein-coupled receptor signaling pathway"/>
    <property type="evidence" value="ECO:0007669"/>
    <property type="project" value="InterPro"/>
</dbReference>
<dbReference type="InterPro" id="IPR019009">
    <property type="entry name" value="SRP_receptor_beta_su"/>
</dbReference>
<comment type="subcellular location">
    <subcellularLocation>
        <location evidence="1">Endoplasmic reticulum membrane</location>
        <topology evidence="1">Single-pass membrane protein</topology>
    </subcellularLocation>
</comment>